<keyword evidence="2" id="KW-1185">Reference proteome</keyword>
<dbReference type="RefSeq" id="WP_145434220.1">
    <property type="nucleotide sequence ID" value="NZ_CP036339.1"/>
</dbReference>
<evidence type="ECO:0000313" key="2">
    <source>
        <dbReference type="Proteomes" id="UP000317909"/>
    </source>
</evidence>
<gene>
    <name evidence="1" type="ORF">I41_36710</name>
</gene>
<dbReference type="OrthoDB" id="797474at2"/>
<dbReference type="KEGG" id="llh:I41_36710"/>
<dbReference type="EMBL" id="CP036339">
    <property type="protein sequence ID" value="QDT74474.1"/>
    <property type="molecule type" value="Genomic_DNA"/>
</dbReference>
<accession>A0A517U1I1</accession>
<dbReference type="Proteomes" id="UP000317909">
    <property type="component" value="Chromosome"/>
</dbReference>
<proteinExistence type="predicted"/>
<name>A0A517U1I1_9BACT</name>
<dbReference type="AlphaFoldDB" id="A0A517U1I1"/>
<organism evidence="1 2">
    <name type="scientific">Lacipirellula limnantheis</name>
    <dbReference type="NCBI Taxonomy" id="2528024"/>
    <lineage>
        <taxon>Bacteria</taxon>
        <taxon>Pseudomonadati</taxon>
        <taxon>Planctomycetota</taxon>
        <taxon>Planctomycetia</taxon>
        <taxon>Pirellulales</taxon>
        <taxon>Lacipirellulaceae</taxon>
        <taxon>Lacipirellula</taxon>
    </lineage>
</organism>
<reference evidence="1 2" key="1">
    <citation type="submission" date="2019-02" db="EMBL/GenBank/DDBJ databases">
        <title>Deep-cultivation of Planctomycetes and their phenomic and genomic characterization uncovers novel biology.</title>
        <authorList>
            <person name="Wiegand S."/>
            <person name="Jogler M."/>
            <person name="Boedeker C."/>
            <person name="Pinto D."/>
            <person name="Vollmers J."/>
            <person name="Rivas-Marin E."/>
            <person name="Kohn T."/>
            <person name="Peeters S.H."/>
            <person name="Heuer A."/>
            <person name="Rast P."/>
            <person name="Oberbeckmann S."/>
            <person name="Bunk B."/>
            <person name="Jeske O."/>
            <person name="Meyerdierks A."/>
            <person name="Storesund J.E."/>
            <person name="Kallscheuer N."/>
            <person name="Luecker S."/>
            <person name="Lage O.M."/>
            <person name="Pohl T."/>
            <person name="Merkel B.J."/>
            <person name="Hornburger P."/>
            <person name="Mueller R.-W."/>
            <person name="Bruemmer F."/>
            <person name="Labrenz M."/>
            <person name="Spormann A.M."/>
            <person name="Op den Camp H."/>
            <person name="Overmann J."/>
            <person name="Amann R."/>
            <person name="Jetten M.S.M."/>
            <person name="Mascher T."/>
            <person name="Medema M.H."/>
            <person name="Devos D.P."/>
            <person name="Kaster A.-K."/>
            <person name="Ovreas L."/>
            <person name="Rohde M."/>
            <person name="Galperin M.Y."/>
            <person name="Jogler C."/>
        </authorList>
    </citation>
    <scope>NUCLEOTIDE SEQUENCE [LARGE SCALE GENOMIC DNA]</scope>
    <source>
        <strain evidence="1 2">I41</strain>
    </source>
</reference>
<sequence>MATLLEGPCARMPYYTDIGVVYDAFGGRLNQFSWLVTGGQHTSYFGPDAIHSADGDATWLTGTQFDAFAKSVHRLVDWGVFSGFPSDAVLDVDNLQVYPYADGNPQFWVANPTIQHPQAEIEIVCFDTALVLLLCRDEALEWTFREHFPEAVDLVEYNRRHLEN</sequence>
<protein>
    <submittedName>
        <fullName evidence="1">Uncharacterized protein</fullName>
    </submittedName>
</protein>
<evidence type="ECO:0000313" key="1">
    <source>
        <dbReference type="EMBL" id="QDT74474.1"/>
    </source>
</evidence>